<evidence type="ECO:0000313" key="8">
    <source>
        <dbReference type="Proteomes" id="UP000308349"/>
    </source>
</evidence>
<dbReference type="SUPFAM" id="SSF56349">
    <property type="entry name" value="DNA breaking-rejoining enzymes"/>
    <property type="match status" value="1"/>
</dbReference>
<dbReference type="InterPro" id="IPR002104">
    <property type="entry name" value="Integrase_catalytic"/>
</dbReference>
<keyword evidence="3" id="KW-0233">DNA recombination</keyword>
<accession>A0A5R8P7S5</accession>
<reference evidence="7 8" key="1">
    <citation type="submission" date="2019-05" db="EMBL/GenBank/DDBJ databases">
        <title>Genomes sequences of two Nocardia cyriacigeorgica environmental isolates, type strains Nocardia asteroides ATCC 19247 and Nocardia cyriacigeorgica DSM 44484.</title>
        <authorList>
            <person name="Vautrin F."/>
            <person name="Bergeron E."/>
            <person name="Dubost A."/>
            <person name="Abrouk D."/>
            <person name="Rodriguez Nava V."/>
            <person name="Pujic P."/>
        </authorList>
    </citation>
    <scope>NUCLEOTIDE SEQUENCE [LARGE SCALE GENOMIC DNA]</scope>
    <source>
        <strain evidence="7 8">EML 1456</strain>
    </source>
</reference>
<dbReference type="GO" id="GO:0003677">
    <property type="term" value="F:DNA binding"/>
    <property type="evidence" value="ECO:0007669"/>
    <property type="project" value="UniProtKB-UniRule"/>
</dbReference>
<dbReference type="PROSITE" id="PS51900">
    <property type="entry name" value="CB"/>
    <property type="match status" value="1"/>
</dbReference>
<dbReference type="GO" id="GO:0006310">
    <property type="term" value="P:DNA recombination"/>
    <property type="evidence" value="ECO:0007669"/>
    <property type="project" value="UniProtKB-KW"/>
</dbReference>
<feature type="domain" description="Tyr recombinase" evidence="5">
    <location>
        <begin position="110"/>
        <end position="295"/>
    </location>
</feature>
<evidence type="ECO:0000259" key="5">
    <source>
        <dbReference type="PROSITE" id="PS51898"/>
    </source>
</evidence>
<dbReference type="Gene3D" id="1.10.443.10">
    <property type="entry name" value="Intergrase catalytic core"/>
    <property type="match status" value="1"/>
</dbReference>
<dbReference type="Pfam" id="PF02899">
    <property type="entry name" value="Phage_int_SAM_1"/>
    <property type="match status" value="1"/>
</dbReference>
<dbReference type="PANTHER" id="PTHR30349">
    <property type="entry name" value="PHAGE INTEGRASE-RELATED"/>
    <property type="match status" value="1"/>
</dbReference>
<dbReference type="Pfam" id="PF00589">
    <property type="entry name" value="Phage_integrase"/>
    <property type="match status" value="1"/>
</dbReference>
<evidence type="ECO:0000313" key="7">
    <source>
        <dbReference type="EMBL" id="TLG00261.1"/>
    </source>
</evidence>
<dbReference type="InterPro" id="IPR013762">
    <property type="entry name" value="Integrase-like_cat_sf"/>
</dbReference>
<evidence type="ECO:0000256" key="3">
    <source>
        <dbReference type="ARBA" id="ARBA00023172"/>
    </source>
</evidence>
<dbReference type="CDD" id="cd00397">
    <property type="entry name" value="DNA_BRE_C"/>
    <property type="match status" value="1"/>
</dbReference>
<dbReference type="PROSITE" id="PS51898">
    <property type="entry name" value="TYR_RECOMBINASE"/>
    <property type="match status" value="1"/>
</dbReference>
<dbReference type="PANTHER" id="PTHR30349:SF81">
    <property type="entry name" value="TYROSINE RECOMBINASE XERC"/>
    <property type="match status" value="1"/>
</dbReference>
<organism evidence="7 8">
    <name type="scientific">Nocardia cyriacigeorgica</name>
    <dbReference type="NCBI Taxonomy" id="135487"/>
    <lineage>
        <taxon>Bacteria</taxon>
        <taxon>Bacillati</taxon>
        <taxon>Actinomycetota</taxon>
        <taxon>Actinomycetes</taxon>
        <taxon>Mycobacteriales</taxon>
        <taxon>Nocardiaceae</taxon>
        <taxon>Nocardia</taxon>
    </lineage>
</organism>
<keyword evidence="2 4" id="KW-0238">DNA-binding</keyword>
<comment type="caution">
    <text evidence="7">The sequence shown here is derived from an EMBL/GenBank/DDBJ whole genome shotgun (WGS) entry which is preliminary data.</text>
</comment>
<evidence type="ECO:0000259" key="6">
    <source>
        <dbReference type="PROSITE" id="PS51900"/>
    </source>
</evidence>
<feature type="domain" description="Core-binding (CB)" evidence="6">
    <location>
        <begin position="6"/>
        <end position="89"/>
    </location>
</feature>
<keyword evidence="1" id="KW-0229">DNA integration</keyword>
<dbReference type="Gene3D" id="1.10.150.130">
    <property type="match status" value="1"/>
</dbReference>
<name>A0A5R8P7S5_9NOCA</name>
<dbReference type="Proteomes" id="UP000308349">
    <property type="component" value="Unassembled WGS sequence"/>
</dbReference>
<dbReference type="EMBL" id="VBUU01000032">
    <property type="protein sequence ID" value="TLG00261.1"/>
    <property type="molecule type" value="Genomic_DNA"/>
</dbReference>
<proteinExistence type="predicted"/>
<dbReference type="OrthoDB" id="3183879at2"/>
<dbReference type="InterPro" id="IPR044068">
    <property type="entry name" value="CB"/>
</dbReference>
<evidence type="ECO:0000256" key="4">
    <source>
        <dbReference type="PROSITE-ProRule" id="PRU01248"/>
    </source>
</evidence>
<dbReference type="RefSeq" id="WP_138458235.1">
    <property type="nucleotide sequence ID" value="NZ_VBUU01000032.1"/>
</dbReference>
<dbReference type="InterPro" id="IPR004107">
    <property type="entry name" value="Integrase_SAM-like_N"/>
</dbReference>
<dbReference type="AlphaFoldDB" id="A0A5R8P7S5"/>
<dbReference type="GO" id="GO:0015074">
    <property type="term" value="P:DNA integration"/>
    <property type="evidence" value="ECO:0007669"/>
    <property type="project" value="UniProtKB-KW"/>
</dbReference>
<dbReference type="InterPro" id="IPR011010">
    <property type="entry name" value="DNA_brk_join_enz"/>
</dbReference>
<dbReference type="InterPro" id="IPR050090">
    <property type="entry name" value="Tyrosine_recombinase_XerCD"/>
</dbReference>
<evidence type="ECO:0000256" key="1">
    <source>
        <dbReference type="ARBA" id="ARBA00022908"/>
    </source>
</evidence>
<gene>
    <name evidence="7" type="ORF">FEK35_24645</name>
</gene>
<evidence type="ECO:0000256" key="2">
    <source>
        <dbReference type="ARBA" id="ARBA00023125"/>
    </source>
</evidence>
<protein>
    <submittedName>
        <fullName evidence="7">Integrase</fullName>
    </submittedName>
</protein>
<dbReference type="InterPro" id="IPR010998">
    <property type="entry name" value="Integrase_recombinase_N"/>
</dbReference>
<sequence length="302" mass="32801">MASPVPDLAELLPSWQLALRAERRSKETLDAYTQGVRQFLAYCDRAGTAPVLSKATVSAFTADLLDRGAEPTTARLRQTALKRYSAWLAAEGETDHDDLLGLKPPKLDTKVVSPLTEDDLRALFKACQGRELRDVRDEALLRLMAETGLRASEAAGLAVADVDLTTGLVTARRGKGGRGRLAPFGPQTGRAIDKYLRARRRHPMAETSPALWLGVHANSTGLTYDGLYAALKHRAKLAGLENFHPHQLRHTAATRWLARGGSEGGLMAVAGWSNRAMLDRYTAATASERAAAEARRLNLGDL</sequence>